<evidence type="ECO:0000313" key="3">
    <source>
        <dbReference type="Proteomes" id="UP000024404"/>
    </source>
</evidence>
<dbReference type="PANTHER" id="PTHR24068">
    <property type="entry name" value="UBIQUITIN-CONJUGATING ENZYME E2"/>
    <property type="match status" value="1"/>
</dbReference>
<keyword evidence="3" id="KW-1185">Reference proteome</keyword>
<reference evidence="3" key="1">
    <citation type="submission" date="2013-10" db="EMBL/GenBank/DDBJ databases">
        <title>Genome sequencing of Onchocerca volvulus.</title>
        <authorList>
            <person name="Cotton J."/>
            <person name="Tsai J."/>
            <person name="Stanley E."/>
            <person name="Tracey A."/>
            <person name="Holroyd N."/>
            <person name="Lustigman S."/>
            <person name="Berriman M."/>
        </authorList>
    </citation>
    <scope>NUCLEOTIDE SEQUENCE</scope>
</reference>
<dbReference type="PROSITE" id="PS50127">
    <property type="entry name" value="UBC_2"/>
    <property type="match status" value="1"/>
</dbReference>
<dbReference type="Proteomes" id="UP000024404">
    <property type="component" value="Unassembled WGS sequence"/>
</dbReference>
<protein>
    <submittedName>
        <fullName evidence="2">UBC core domain-containing protein</fullName>
    </submittedName>
</protein>
<sequence length="164" mass="18874">MLMTELKKDEAIGVTRLKKELFDIQEIKLKLYEVEDAGKSDPNKWLVLLLPDRWPYNVGGYKVEIEFTKDYPFKAPKIKFLTKIYHPNVNENGEVSLPMALSENWKPSIKIDQLLTALAELLCSPQLGCVLRPDLAELYVKDADAYNKNASELCKHYCEKQTHS</sequence>
<feature type="domain" description="UBC core" evidence="1">
    <location>
        <begin position="12"/>
        <end position="159"/>
    </location>
</feature>
<name>A0A8R1Y3G7_ONCVO</name>
<dbReference type="InterPro" id="IPR000608">
    <property type="entry name" value="UBC"/>
</dbReference>
<evidence type="ECO:0000313" key="2">
    <source>
        <dbReference type="EnsemblMetazoa" id="OVOC9365.1"/>
    </source>
</evidence>
<dbReference type="Pfam" id="PF00179">
    <property type="entry name" value="UQ_con"/>
    <property type="match status" value="1"/>
</dbReference>
<dbReference type="AlphaFoldDB" id="A0A8R1Y3G7"/>
<dbReference type="SUPFAM" id="SSF54495">
    <property type="entry name" value="UBC-like"/>
    <property type="match status" value="1"/>
</dbReference>
<organism evidence="2 3">
    <name type="scientific">Onchocerca volvulus</name>
    <dbReference type="NCBI Taxonomy" id="6282"/>
    <lineage>
        <taxon>Eukaryota</taxon>
        <taxon>Metazoa</taxon>
        <taxon>Ecdysozoa</taxon>
        <taxon>Nematoda</taxon>
        <taxon>Chromadorea</taxon>
        <taxon>Rhabditida</taxon>
        <taxon>Spirurina</taxon>
        <taxon>Spiruromorpha</taxon>
        <taxon>Filarioidea</taxon>
        <taxon>Onchocercidae</taxon>
        <taxon>Onchocerca</taxon>
    </lineage>
</organism>
<dbReference type="SMART" id="SM00212">
    <property type="entry name" value="UBCc"/>
    <property type="match status" value="1"/>
</dbReference>
<dbReference type="EMBL" id="CMVM020000262">
    <property type="status" value="NOT_ANNOTATED_CDS"/>
    <property type="molecule type" value="Genomic_DNA"/>
</dbReference>
<reference evidence="2" key="2">
    <citation type="submission" date="2022-06" db="UniProtKB">
        <authorList>
            <consortium name="EnsemblMetazoa"/>
        </authorList>
    </citation>
    <scope>IDENTIFICATION</scope>
</reference>
<dbReference type="EnsemblMetazoa" id="OVOC9365.1">
    <property type="protein sequence ID" value="OVOC9365.1"/>
    <property type="gene ID" value="WBGene00246174"/>
</dbReference>
<dbReference type="InterPro" id="IPR016135">
    <property type="entry name" value="UBQ-conjugating_enzyme/RWD"/>
</dbReference>
<evidence type="ECO:0000259" key="1">
    <source>
        <dbReference type="PROSITE" id="PS50127"/>
    </source>
</evidence>
<proteinExistence type="predicted"/>
<accession>A0A8R1Y3G7</accession>
<dbReference type="Gene3D" id="3.10.110.10">
    <property type="entry name" value="Ubiquitin Conjugating Enzyme"/>
    <property type="match status" value="1"/>
</dbReference>
<dbReference type="OMA" id="PDRWPYN"/>